<sequence length="242" mass="28050">MNKQLYDNYLTTFKKKLWNKCLEESVFDNIPENEVENVKTIFENTIENYKVQILQSEGNDSIMDILLRNINNEVKPKKGITREDINNIAANQFDNALQEKQNEYNKLLNNTPPETPNFNDDAQDEPLNNENLEMLIKEQLKSREIILPPTKEPLTEISSVVTSTNSVDKNEFEKITEQNTIVMNNNFPNPPEVINIPSPEYNKNLESISNEISQLKQILQKQNMLLEKIVSSQVLLLKNKIK</sequence>
<protein>
    <submittedName>
        <fullName evidence="1">Uncharacterized protein</fullName>
    </submittedName>
</protein>
<accession>A0AB39J6R8</accession>
<name>A0AB39J6R8_9VIRU</name>
<proteinExistence type="predicted"/>
<reference evidence="1" key="1">
    <citation type="submission" date="2024-03" db="EMBL/GenBank/DDBJ databases">
        <title>Eukaryotic viruses encode the ribosomal protein eL40.</title>
        <authorList>
            <person name="Thomy J."/>
            <person name="Schvarcz C.R."/>
            <person name="McBeain K.A."/>
            <person name="Edwards K.F."/>
            <person name="Steward G.F."/>
        </authorList>
    </citation>
    <scope>NUCLEOTIDE SEQUENCE</scope>
    <source>
        <strain evidence="1">FloV-SA2</strain>
    </source>
</reference>
<organism evidence="1">
    <name type="scientific">Florenciella sp. virus SA2</name>
    <dbReference type="NCBI Taxonomy" id="3240092"/>
    <lineage>
        <taxon>Viruses</taxon>
    </lineage>
</organism>
<dbReference type="EMBL" id="PP542043">
    <property type="protein sequence ID" value="XDO02009.1"/>
    <property type="molecule type" value="Genomic_DNA"/>
</dbReference>
<gene>
    <name evidence="1" type="ORF">FloV-SA2_00190</name>
</gene>
<evidence type="ECO:0000313" key="1">
    <source>
        <dbReference type="EMBL" id="XDO02009.1"/>
    </source>
</evidence>